<dbReference type="EMBL" id="LR899584">
    <property type="protein sequence ID" value="CAD7240844.1"/>
    <property type="molecule type" value="Genomic_DNA"/>
</dbReference>
<evidence type="ECO:0000313" key="3">
    <source>
        <dbReference type="Proteomes" id="UP000677054"/>
    </source>
</evidence>
<organism evidence="2">
    <name type="scientific">Darwinula stevensoni</name>
    <dbReference type="NCBI Taxonomy" id="69355"/>
    <lineage>
        <taxon>Eukaryota</taxon>
        <taxon>Metazoa</taxon>
        <taxon>Ecdysozoa</taxon>
        <taxon>Arthropoda</taxon>
        <taxon>Crustacea</taxon>
        <taxon>Oligostraca</taxon>
        <taxon>Ostracoda</taxon>
        <taxon>Podocopa</taxon>
        <taxon>Podocopida</taxon>
        <taxon>Darwinulocopina</taxon>
        <taxon>Darwinuloidea</taxon>
        <taxon>Darwinulidae</taxon>
        <taxon>Darwinula</taxon>
    </lineage>
</organism>
<feature type="compositionally biased region" description="Low complexity" evidence="1">
    <location>
        <begin position="517"/>
        <end position="528"/>
    </location>
</feature>
<feature type="compositionally biased region" description="Polar residues" evidence="1">
    <location>
        <begin position="1"/>
        <end position="12"/>
    </location>
</feature>
<evidence type="ECO:0000313" key="2">
    <source>
        <dbReference type="EMBL" id="CAD7240844.1"/>
    </source>
</evidence>
<feature type="region of interest" description="Disordered" evidence="1">
    <location>
        <begin position="505"/>
        <end position="536"/>
    </location>
</feature>
<dbReference type="EMBL" id="CAJPEV010000067">
    <property type="protein sequence ID" value="CAG0879992.1"/>
    <property type="molecule type" value="Genomic_DNA"/>
</dbReference>
<keyword evidence="3" id="KW-1185">Reference proteome</keyword>
<feature type="compositionally biased region" description="Basic and acidic residues" evidence="1">
    <location>
        <begin position="505"/>
        <end position="516"/>
    </location>
</feature>
<feature type="compositionally biased region" description="Basic and acidic residues" evidence="1">
    <location>
        <begin position="293"/>
        <end position="312"/>
    </location>
</feature>
<accession>A0A7R8X6Z9</accession>
<reference evidence="2" key="1">
    <citation type="submission" date="2020-11" db="EMBL/GenBank/DDBJ databases">
        <authorList>
            <person name="Tran Van P."/>
        </authorList>
    </citation>
    <scope>NUCLEOTIDE SEQUENCE</scope>
</reference>
<dbReference type="AlphaFoldDB" id="A0A7R8X6Z9"/>
<feature type="compositionally biased region" description="Polar residues" evidence="1">
    <location>
        <begin position="147"/>
        <end position="164"/>
    </location>
</feature>
<feature type="compositionally biased region" description="Basic and acidic residues" evidence="1">
    <location>
        <begin position="30"/>
        <end position="43"/>
    </location>
</feature>
<sequence length="812" mass="91907">MEQQNEISSSIVEQVEDGSEESSETSLIEKSSKQDERGHRAELDLQDLGFSEYFDPMSSGNFSDGSNPEEEAPTEQTILLKRIMSWGMHSNTSEGESFRSLPSVAAKSPNLDLESITYNYDTLLDQGRKRKVIENEFIGVTEADGKSQPQHNQVQVSWKSKSPSQEQDIHIPRNYLIERKILTASHRGLRQTQSLFNAMNTNDDPPEKTSSPTCSSFPVGKLPKYGIIMEDLSSSLFLKQPQCQYPEAPDITVKRNWRLSEPLALCEFSDSPQLCKDSSKSHLPPISEEPGEESLKGKRDDHEEARSRDPKCNLHLPQCPTLLFSLKSIEKIQDGAGQGDMFFQGLQAQTSNLEMVPLKSVTAQLCIPAAFRELAGKGDGSECFRAFDDLEKSEPPPIPVNVSMKPSSSRTDQTSFLYSLNNQNVWSPSAKNIHLVKSNDLVSGVKQIFLSQSSSQMLVSQHENLLPLPEHQCEHETPLMLHPTYMDEWVNEVVSQLLSQLKVHLKEEKKPRERNKSTSSESQDDTSTCYENTSYTRNQSNEDFTLKDVASDVFIDQTIELPDQHVVKPMDSESFHSYEFVNSGDEGTNDCNMVQNHMKGKGQEVIQNSLDQKTLPIETAGLISQRSHGCSSSGTGLDRSIPTQLRPSTNAHFQTHLTSCQAAQLTEDEHHMDEAVLQHAKKRQSLRQPLLGQMRQSLTLEVESRTKQIILETEDLHNSLLYLQQQTETPYMETENTSEQSQRFRRTRGFRVWCNQEVFEISRCLQDVIGQLEQQETQNIKLEVRTLVLRRINVLQLRTKRLIKVGLNLTFS</sequence>
<feature type="compositionally biased region" description="Acidic residues" evidence="1">
    <location>
        <begin position="14"/>
        <end position="23"/>
    </location>
</feature>
<proteinExistence type="predicted"/>
<feature type="region of interest" description="Disordered" evidence="1">
    <location>
        <begin position="272"/>
        <end position="312"/>
    </location>
</feature>
<name>A0A7R8X6Z9_9CRUS</name>
<gene>
    <name evidence="2" type="ORF">DSTB1V02_LOCUS849</name>
</gene>
<feature type="region of interest" description="Disordered" evidence="1">
    <location>
        <begin position="1"/>
        <end position="72"/>
    </location>
</feature>
<evidence type="ECO:0000256" key="1">
    <source>
        <dbReference type="SAM" id="MobiDB-lite"/>
    </source>
</evidence>
<dbReference type="Proteomes" id="UP000677054">
    <property type="component" value="Unassembled WGS sequence"/>
</dbReference>
<protein>
    <submittedName>
        <fullName evidence="2">Uncharacterized protein</fullName>
    </submittedName>
</protein>
<feature type="region of interest" description="Disordered" evidence="1">
    <location>
        <begin position="144"/>
        <end position="164"/>
    </location>
</feature>